<protein>
    <recommendedName>
        <fullName evidence="3">Glycosyl transferase</fullName>
    </recommendedName>
</protein>
<evidence type="ECO:0000313" key="1">
    <source>
        <dbReference type="EMBL" id="PQO46660.1"/>
    </source>
</evidence>
<dbReference type="Proteomes" id="UP000237819">
    <property type="component" value="Unassembled WGS sequence"/>
</dbReference>
<proteinExistence type="predicted"/>
<dbReference type="OrthoDB" id="9776077at2"/>
<sequence length="280" mass="32288">MDIVYIYKHSQANDLEIRLSLRSVARFYPTVGKVWIFGDRPHFLAEDTTIVEHVPADSLARALEMPTPIANLFRAMFVSSLIPDLSPEYLFFSDDFFLLREYAPEAARTIRYLEDLDKVEIRGKGLWIDALWRTYELLKRLGYPRLNFETHTPTYLRKKWVFDAYADLKDFTTADRWYGMLGPTSIMNHVLAKQSVELPLVSIRQEGARAGFWDAPPKYEDVAQACEGKLFFNCDDKAFGPDVRRYLLERFATPSKYEKPGSDAIVDDGRATATCFQVIV</sequence>
<organism evidence="1 2">
    <name type="scientific">Blastopirellula marina</name>
    <dbReference type="NCBI Taxonomy" id="124"/>
    <lineage>
        <taxon>Bacteria</taxon>
        <taxon>Pseudomonadati</taxon>
        <taxon>Planctomycetota</taxon>
        <taxon>Planctomycetia</taxon>
        <taxon>Pirellulales</taxon>
        <taxon>Pirellulaceae</taxon>
        <taxon>Blastopirellula</taxon>
    </lineage>
</organism>
<gene>
    <name evidence="1" type="ORF">C5Y93_07445</name>
</gene>
<dbReference type="EMBL" id="PUHZ01000008">
    <property type="protein sequence ID" value="PQO46660.1"/>
    <property type="molecule type" value="Genomic_DNA"/>
</dbReference>
<name>A0A2S8GQF1_9BACT</name>
<evidence type="ECO:0008006" key="3">
    <source>
        <dbReference type="Google" id="ProtNLM"/>
    </source>
</evidence>
<evidence type="ECO:0000313" key="2">
    <source>
        <dbReference type="Proteomes" id="UP000237819"/>
    </source>
</evidence>
<comment type="caution">
    <text evidence="1">The sequence shown here is derived from an EMBL/GenBank/DDBJ whole genome shotgun (WGS) entry which is preliminary data.</text>
</comment>
<dbReference type="AlphaFoldDB" id="A0A2S8GQF1"/>
<reference evidence="1 2" key="1">
    <citation type="submission" date="2018-02" db="EMBL/GenBank/DDBJ databases">
        <title>Comparative genomes isolates from brazilian mangrove.</title>
        <authorList>
            <person name="Araujo J.E."/>
            <person name="Taketani R.G."/>
            <person name="Silva M.C.P."/>
            <person name="Loureco M.V."/>
            <person name="Andreote F.D."/>
        </authorList>
    </citation>
    <scope>NUCLEOTIDE SEQUENCE [LARGE SCALE GENOMIC DNA]</scope>
    <source>
        <strain evidence="1 2">Nap-Phe MGV</strain>
    </source>
</reference>
<accession>A0A2S8GQF1</accession>
<dbReference type="RefSeq" id="WP_105334787.1">
    <property type="nucleotide sequence ID" value="NZ_PUHZ01000008.1"/>
</dbReference>